<reference evidence="2 3" key="1">
    <citation type="submission" date="2017-07" db="EMBL/GenBank/DDBJ databases">
        <title>Amycolatopsis antarcticus sp. nov., isolated from the surface of an Antarcticus brown macroalga.</title>
        <authorList>
            <person name="Wang J."/>
            <person name="Leiva S."/>
            <person name="Huang J."/>
            <person name="Huang Y."/>
        </authorList>
    </citation>
    <scope>NUCLEOTIDE SEQUENCE [LARGE SCALE GENOMIC DNA]</scope>
    <source>
        <strain evidence="2 3">AU-G6</strain>
    </source>
</reference>
<gene>
    <name evidence="2" type="ORF">CFN78_07835</name>
</gene>
<feature type="domain" description="dTDP-4-dehydro-6-deoxy-alpha-D-glucopyranose 2,3-dehydratase" evidence="1">
    <location>
        <begin position="35"/>
        <end position="237"/>
    </location>
</feature>
<dbReference type="Pfam" id="PF03559">
    <property type="entry name" value="Hexose_dehydrat"/>
    <property type="match status" value="2"/>
</dbReference>
<protein>
    <submittedName>
        <fullName evidence="2">NDP-hexose 2,3-dehydratase</fullName>
    </submittedName>
</protein>
<dbReference type="InterPro" id="IPR038153">
    <property type="entry name" value="EvaA-like_sf"/>
</dbReference>
<dbReference type="EMBL" id="NKYE01000003">
    <property type="protein sequence ID" value="OZM74152.1"/>
    <property type="molecule type" value="Genomic_DNA"/>
</dbReference>
<proteinExistence type="predicted"/>
<dbReference type="Proteomes" id="UP000242444">
    <property type="component" value="Unassembled WGS sequence"/>
</dbReference>
<evidence type="ECO:0000313" key="2">
    <source>
        <dbReference type="EMBL" id="OZM74152.1"/>
    </source>
</evidence>
<dbReference type="AlphaFoldDB" id="A0A263D6L2"/>
<accession>A0A263D6L2</accession>
<dbReference type="InParanoid" id="A0A263D6L2"/>
<name>A0A263D6L2_9PSEU</name>
<feature type="domain" description="dTDP-4-dehydro-6-deoxy-alpha-D-glucopyranose 2,3-dehydratase" evidence="1">
    <location>
        <begin position="273"/>
        <end position="475"/>
    </location>
</feature>
<keyword evidence="3" id="KW-1185">Reference proteome</keyword>
<dbReference type="RefSeq" id="WP_094861909.1">
    <property type="nucleotide sequence ID" value="NZ_NKYE01000003.1"/>
</dbReference>
<comment type="caution">
    <text evidence="2">The sequence shown here is derived from an EMBL/GenBank/DDBJ whole genome shotgun (WGS) entry which is preliminary data.</text>
</comment>
<dbReference type="Gene3D" id="3.90.79.40">
    <property type="entry name" value="EvaA sugar 2,3-dehydratase subunit"/>
    <property type="match status" value="2"/>
</dbReference>
<evidence type="ECO:0000259" key="1">
    <source>
        <dbReference type="Pfam" id="PF03559"/>
    </source>
</evidence>
<dbReference type="InterPro" id="IPR005212">
    <property type="entry name" value="EvaA-like"/>
</dbReference>
<organism evidence="2 3">
    <name type="scientific">Amycolatopsis antarctica</name>
    <dbReference type="NCBI Taxonomy" id="1854586"/>
    <lineage>
        <taxon>Bacteria</taxon>
        <taxon>Bacillati</taxon>
        <taxon>Actinomycetota</taxon>
        <taxon>Actinomycetes</taxon>
        <taxon>Pseudonocardiales</taxon>
        <taxon>Pseudonocardiaceae</taxon>
        <taxon>Amycolatopsis</taxon>
    </lineage>
</organism>
<dbReference type="OrthoDB" id="9814961at2"/>
<evidence type="ECO:0000313" key="3">
    <source>
        <dbReference type="Proteomes" id="UP000242444"/>
    </source>
</evidence>
<dbReference type="GO" id="GO:0016829">
    <property type="term" value="F:lyase activity"/>
    <property type="evidence" value="ECO:0007669"/>
    <property type="project" value="InterPro"/>
</dbReference>
<sequence>MTTVGKSVLRTPDDTLSRRLAISACTVDSELNSLQDIRAWITERGAAQLHQVDRVPFDELRAWRFDQDTGDLRHDSGKFFRIQGLRVHSDSGPVPTWTQPIINQPEIGILGILVRDFGGVPHCLMQAKSEPGNVNGVQVSPTVQATRSNYLRVHEGAPVPYLSYFRELGDHRVLADVLQSEQGAWFYRKRNRNMIVEVDEDVEALDDFCWMTIGQLNVLLGEDNMLNMDARTVLSCMPDGIEVSQTDLAEDSLGTALARSCDPAHGGLHTQVETMSWITACESAQTVRTELIGLDKVTDWQRTADEIHHAGRQFFRVVAVSVRANSREVGSWTQPLLEPCGVGQIALLIKRVGGVLHALINARAEPGYLGSVELAPTLQCTPDNYTAVAPSDRPPFLDFVLDYGRDGSVVFDTELSEEGGRFHHARNRYRIIEVADDFPDDGRPDFHWLTVHQLNSLLGHSNYINVQARTLVACLRGLR</sequence>